<proteinExistence type="predicted"/>
<evidence type="ECO:0000313" key="1">
    <source>
        <dbReference type="EMBL" id="KKN06081.1"/>
    </source>
</evidence>
<organism evidence="1">
    <name type="scientific">marine sediment metagenome</name>
    <dbReference type="NCBI Taxonomy" id="412755"/>
    <lineage>
        <taxon>unclassified sequences</taxon>
        <taxon>metagenomes</taxon>
        <taxon>ecological metagenomes</taxon>
    </lineage>
</organism>
<sequence length="140" mass="14929">MAIKIKSVSKSAAKYVERGSQAGDEFREGVSDTTDQAERAIAAEPAYVAGIQDSIARGARVAGLQKSGTDKWKRKTLAVGPRRLVEGIRAAKSDYADGVSEFFSVIAALDLPPRGPKGSPENFERSRIVGDALHAKKIEG</sequence>
<name>A0A0F9PYF9_9ZZZZ</name>
<comment type="caution">
    <text evidence="1">The sequence shown here is derived from an EMBL/GenBank/DDBJ whole genome shotgun (WGS) entry which is preliminary data.</text>
</comment>
<dbReference type="EMBL" id="LAZR01004730">
    <property type="protein sequence ID" value="KKN06081.1"/>
    <property type="molecule type" value="Genomic_DNA"/>
</dbReference>
<gene>
    <name evidence="1" type="ORF">LCGC14_1080900</name>
</gene>
<protein>
    <submittedName>
        <fullName evidence="1">Uncharacterized protein</fullName>
    </submittedName>
</protein>
<reference evidence="1" key="1">
    <citation type="journal article" date="2015" name="Nature">
        <title>Complex archaea that bridge the gap between prokaryotes and eukaryotes.</title>
        <authorList>
            <person name="Spang A."/>
            <person name="Saw J.H."/>
            <person name="Jorgensen S.L."/>
            <person name="Zaremba-Niedzwiedzka K."/>
            <person name="Martijn J."/>
            <person name="Lind A.E."/>
            <person name="van Eijk R."/>
            <person name="Schleper C."/>
            <person name="Guy L."/>
            <person name="Ettema T.J."/>
        </authorList>
    </citation>
    <scope>NUCLEOTIDE SEQUENCE</scope>
</reference>
<dbReference type="AlphaFoldDB" id="A0A0F9PYF9"/>
<accession>A0A0F9PYF9</accession>